<evidence type="ECO:0000256" key="8">
    <source>
        <dbReference type="ARBA" id="ARBA00023316"/>
    </source>
</evidence>
<name>A0A0A1TAG5_9HYPO</name>
<keyword evidence="12" id="KW-1185">Reference proteome</keyword>
<organism evidence="11 12">
    <name type="scientific">[Torrubiella] hemipterigena</name>
    <dbReference type="NCBI Taxonomy" id="1531966"/>
    <lineage>
        <taxon>Eukaryota</taxon>
        <taxon>Fungi</taxon>
        <taxon>Dikarya</taxon>
        <taxon>Ascomycota</taxon>
        <taxon>Pezizomycotina</taxon>
        <taxon>Sordariomycetes</taxon>
        <taxon>Hypocreomycetidae</taxon>
        <taxon>Hypocreales</taxon>
        <taxon>Clavicipitaceae</taxon>
        <taxon>Clavicipitaceae incertae sedis</taxon>
        <taxon>'Torrubiella' clade</taxon>
    </lineage>
</organism>
<evidence type="ECO:0000256" key="1">
    <source>
        <dbReference type="ARBA" id="ARBA00004613"/>
    </source>
</evidence>
<evidence type="ECO:0000256" key="9">
    <source>
        <dbReference type="RuleBase" id="RU361169"/>
    </source>
</evidence>
<keyword evidence="8" id="KW-0961">Cell wall biogenesis/degradation</keyword>
<dbReference type="InterPro" id="IPR012334">
    <property type="entry name" value="Pectin_lyas_fold"/>
</dbReference>
<dbReference type="Gene3D" id="2.160.20.10">
    <property type="entry name" value="Single-stranded right-handed beta-helix, Pectin lyase-like"/>
    <property type="match status" value="1"/>
</dbReference>
<evidence type="ECO:0000256" key="5">
    <source>
        <dbReference type="ARBA" id="ARBA00022801"/>
    </source>
</evidence>
<dbReference type="GO" id="GO:0005576">
    <property type="term" value="C:extracellular region"/>
    <property type="evidence" value="ECO:0007669"/>
    <property type="project" value="UniProtKB-SubCell"/>
</dbReference>
<dbReference type="GO" id="GO:0004650">
    <property type="term" value="F:polygalacturonase activity"/>
    <property type="evidence" value="ECO:0007669"/>
    <property type="project" value="InterPro"/>
</dbReference>
<evidence type="ECO:0000256" key="10">
    <source>
        <dbReference type="SAM" id="SignalP"/>
    </source>
</evidence>
<keyword evidence="6" id="KW-0325">Glycoprotein</keyword>
<dbReference type="HOGENOM" id="CLU_016031_1_1_1"/>
<dbReference type="EMBL" id="CDHN01000004">
    <property type="protein sequence ID" value="CEJ91759.1"/>
    <property type="molecule type" value="Genomic_DNA"/>
</dbReference>
<dbReference type="GO" id="GO:0005975">
    <property type="term" value="P:carbohydrate metabolic process"/>
    <property type="evidence" value="ECO:0007669"/>
    <property type="project" value="InterPro"/>
</dbReference>
<protein>
    <recommendedName>
        <fullName evidence="13">Exo-polygalacturonase</fullName>
    </recommendedName>
</protein>
<dbReference type="AlphaFoldDB" id="A0A0A1TAG5"/>
<gene>
    <name evidence="11" type="ORF">VHEMI07451</name>
</gene>
<keyword evidence="3" id="KW-0964">Secreted</keyword>
<dbReference type="InterPro" id="IPR000743">
    <property type="entry name" value="Glyco_hydro_28"/>
</dbReference>
<evidence type="ECO:0000313" key="11">
    <source>
        <dbReference type="EMBL" id="CEJ91759.1"/>
    </source>
</evidence>
<dbReference type="PANTHER" id="PTHR31736">
    <property type="match status" value="1"/>
</dbReference>
<reference evidence="11 12" key="1">
    <citation type="journal article" date="2015" name="Genome Announc.">
        <title>Draft Genome Sequence and Gene Annotation of the Entomopathogenic Fungus Verticillium hemipterigenum.</title>
        <authorList>
            <person name="Horn F."/>
            <person name="Habel A."/>
            <person name="Scharf D.H."/>
            <person name="Dworschak J."/>
            <person name="Brakhage A.A."/>
            <person name="Guthke R."/>
            <person name="Hertweck C."/>
            <person name="Linde J."/>
        </authorList>
    </citation>
    <scope>NUCLEOTIDE SEQUENCE [LARGE SCALE GENOMIC DNA]</scope>
</reference>
<evidence type="ECO:0000256" key="4">
    <source>
        <dbReference type="ARBA" id="ARBA00022729"/>
    </source>
</evidence>
<dbReference type="InterPro" id="IPR011050">
    <property type="entry name" value="Pectin_lyase_fold/virulence"/>
</dbReference>
<dbReference type="GO" id="GO:0071555">
    <property type="term" value="P:cell wall organization"/>
    <property type="evidence" value="ECO:0007669"/>
    <property type="project" value="UniProtKB-KW"/>
</dbReference>
<feature type="chain" id="PRO_5001979459" description="Exo-polygalacturonase" evidence="10">
    <location>
        <begin position="17"/>
        <end position="457"/>
    </location>
</feature>
<dbReference type="SUPFAM" id="SSF51126">
    <property type="entry name" value="Pectin lyase-like"/>
    <property type="match status" value="1"/>
</dbReference>
<evidence type="ECO:0000256" key="7">
    <source>
        <dbReference type="ARBA" id="ARBA00023295"/>
    </source>
</evidence>
<dbReference type="OrthoDB" id="187139at2759"/>
<proteinExistence type="inferred from homology"/>
<evidence type="ECO:0008006" key="13">
    <source>
        <dbReference type="Google" id="ProtNLM"/>
    </source>
</evidence>
<dbReference type="Proteomes" id="UP000039046">
    <property type="component" value="Unassembled WGS sequence"/>
</dbReference>
<keyword evidence="7 9" id="KW-0326">Glycosidase</keyword>
<evidence type="ECO:0000313" key="12">
    <source>
        <dbReference type="Proteomes" id="UP000039046"/>
    </source>
</evidence>
<dbReference type="Pfam" id="PF00295">
    <property type="entry name" value="Glyco_hydro_28"/>
    <property type="match status" value="1"/>
</dbReference>
<dbReference type="STRING" id="1531966.A0A0A1TAG5"/>
<comment type="subcellular location">
    <subcellularLocation>
        <location evidence="1">Secreted</location>
    </subcellularLocation>
</comment>
<keyword evidence="4 10" id="KW-0732">Signal</keyword>
<dbReference type="PANTHER" id="PTHR31736:SF8">
    <property type="entry name" value="PUTATIVE (AFU_ORTHOLOGUE AFUA_7G06410)-RELATED"/>
    <property type="match status" value="1"/>
</dbReference>
<evidence type="ECO:0000256" key="2">
    <source>
        <dbReference type="ARBA" id="ARBA00008834"/>
    </source>
</evidence>
<sequence>MRSLSTLALALPLAAAVTSPLYNAQQEQDISSYPWLLPRDEPFVDHNLATRATDDAFWAKAASTAGRKVCIVRPDPKGGDDAPAIMDALNENCRSNSFVVFPGPTYNIKSNMTTTALDDVIIHHFGRFLWSTDIPYWLSVSMPIGFQNQSTAWYFGGNNVQFFGHGVGTLDGNGQVWYDWAKNQGNLHRRPMMINWRKLTNSVVSGVRFVQSQFWTMAITYSQHVELRDIYVNNTSASKWNTLNTDGCDTIWSDDITFRRWKVTQGDDSIALKGNSSNIRVLDSEFWGGQGLAIGSVGQYDGKYEYISNFYANNITMHHTAHAIYLKSWGGVSRGYPPNGGGGGIGVASNITVENINLEGTRESPFFIWQCENYEGHLGEDCQTSKFKFQNVKGNNIFGWTNDRVDQVAHLQCSKAAGGCNDVTLTNFNIKRGQNGKPSQNYHCENVHDAHGFKCTS</sequence>
<accession>A0A0A1TAG5</accession>
<comment type="similarity">
    <text evidence="2 9">Belongs to the glycosyl hydrolase 28 family.</text>
</comment>
<keyword evidence="5 9" id="KW-0378">Hydrolase</keyword>
<evidence type="ECO:0000256" key="3">
    <source>
        <dbReference type="ARBA" id="ARBA00022525"/>
    </source>
</evidence>
<evidence type="ECO:0000256" key="6">
    <source>
        <dbReference type="ARBA" id="ARBA00023180"/>
    </source>
</evidence>
<feature type="signal peptide" evidence="10">
    <location>
        <begin position="1"/>
        <end position="16"/>
    </location>
</feature>